<dbReference type="AlphaFoldDB" id="A0A2I0QZ03"/>
<feature type="domain" description="Thioredoxin-like fold" evidence="1">
    <location>
        <begin position="173"/>
        <end position="317"/>
    </location>
</feature>
<keyword evidence="3" id="KW-1185">Reference proteome</keyword>
<evidence type="ECO:0000259" key="1">
    <source>
        <dbReference type="Pfam" id="PF13462"/>
    </source>
</evidence>
<dbReference type="PROSITE" id="PS51257">
    <property type="entry name" value="PROKAR_LIPOPROTEIN"/>
    <property type="match status" value="1"/>
</dbReference>
<dbReference type="EMBL" id="PJNI01000024">
    <property type="protein sequence ID" value="PKR79563.1"/>
    <property type="molecule type" value="Genomic_DNA"/>
</dbReference>
<dbReference type="InterPro" id="IPR036249">
    <property type="entry name" value="Thioredoxin-like_sf"/>
</dbReference>
<name>A0A2I0QZ03_9FLAO</name>
<accession>A0A2I0QZ03</accession>
<evidence type="ECO:0000313" key="2">
    <source>
        <dbReference type="EMBL" id="PKR79563.1"/>
    </source>
</evidence>
<dbReference type="Gene3D" id="3.40.30.10">
    <property type="entry name" value="Glutaredoxin"/>
    <property type="match status" value="1"/>
</dbReference>
<reference evidence="2 3" key="1">
    <citation type="submission" date="2017-12" db="EMBL/GenBank/DDBJ databases">
        <title>The draft genome sequence of Brumimicrobium saltpan LHR20.</title>
        <authorList>
            <person name="Do Z.-J."/>
            <person name="Luo H.-R."/>
        </authorList>
    </citation>
    <scope>NUCLEOTIDE SEQUENCE [LARGE SCALE GENOMIC DNA]</scope>
    <source>
        <strain evidence="2 3">LHR20</strain>
    </source>
</reference>
<dbReference type="Pfam" id="PF13462">
    <property type="entry name" value="Thioredoxin_4"/>
    <property type="match status" value="1"/>
</dbReference>
<organism evidence="2 3">
    <name type="scientific">Brumimicrobium salinarum</name>
    <dbReference type="NCBI Taxonomy" id="2058658"/>
    <lineage>
        <taxon>Bacteria</taxon>
        <taxon>Pseudomonadati</taxon>
        <taxon>Bacteroidota</taxon>
        <taxon>Flavobacteriia</taxon>
        <taxon>Flavobacteriales</taxon>
        <taxon>Crocinitomicaceae</taxon>
        <taxon>Brumimicrobium</taxon>
    </lineage>
</organism>
<dbReference type="Proteomes" id="UP000236654">
    <property type="component" value="Unassembled WGS sequence"/>
</dbReference>
<evidence type="ECO:0000313" key="3">
    <source>
        <dbReference type="Proteomes" id="UP000236654"/>
    </source>
</evidence>
<protein>
    <recommendedName>
        <fullName evidence="1">Thioredoxin-like fold domain-containing protein</fullName>
    </recommendedName>
</protein>
<dbReference type="OrthoDB" id="117402at2"/>
<dbReference type="InterPro" id="IPR012336">
    <property type="entry name" value="Thioredoxin-like_fold"/>
</dbReference>
<proteinExistence type="predicted"/>
<comment type="caution">
    <text evidence="2">The sequence shown here is derived from an EMBL/GenBank/DDBJ whole genome shotgun (WGS) entry which is preliminary data.</text>
</comment>
<gene>
    <name evidence="2" type="ORF">CW751_14530</name>
</gene>
<dbReference type="SUPFAM" id="SSF52833">
    <property type="entry name" value="Thioredoxin-like"/>
    <property type="match status" value="1"/>
</dbReference>
<dbReference type="RefSeq" id="WP_101335754.1">
    <property type="nucleotide sequence ID" value="NZ_PJNI01000024.1"/>
</dbReference>
<sequence length="320" mass="37178">MKLKLLSIFICFIGFSCKHDLVNENDVVEVIATLNGEKFDKKHFDSITASQVFELKINIIKEEIANKLIEAEAKKKNISSYEFINSFHSSIADSLIQIELKRKNYNQIVNIDSSEAHGIYKTTEYHVKKTILGEKLINSKSFEIFLEKEFHQSFTGEVYGSYLIPPKENVDGEIVVLSNYECSYCYNFHKKIKSLIEENNNNFNFKFVYFGDQILKFANAPVAAGQQSKFNEMNDFVFKKVQDGNISDSLIFEFAKELNLDLKKFRTDYFSADTYKILDENRKTIISNNIYSTPTLIIDNMIYDEPNILDILKRKINERK</sequence>